<dbReference type="Proteomes" id="UP000827904">
    <property type="component" value="Segment"/>
</dbReference>
<sequence length="81" mass="8503">MSNVTPIKKPPFGANAPAALRDLADAIEAGDVQAKHIVVVVELVGGGHFYRGYGSDFNGIHALGLLEAGKISIIESNRESM</sequence>
<evidence type="ECO:0000313" key="1">
    <source>
        <dbReference type="EMBL" id="QYW01945.1"/>
    </source>
</evidence>
<evidence type="ECO:0000313" key="2">
    <source>
        <dbReference type="Proteomes" id="UP000827904"/>
    </source>
</evidence>
<organism evidence="1 2">
    <name type="scientific">Stenotrophomonas phage Piffle</name>
    <dbReference type="NCBI Taxonomy" id="2859656"/>
    <lineage>
        <taxon>Viruses</taxon>
        <taxon>Duplodnaviria</taxon>
        <taxon>Heunggongvirae</taxon>
        <taxon>Uroviricota</taxon>
        <taxon>Caudoviricetes</taxon>
        <taxon>Schitoviridae</taxon>
        <taxon>Pokkenvirus</taxon>
        <taxon>Pokkenvirus piffle</taxon>
    </lineage>
</organism>
<dbReference type="EMBL" id="MZ326857">
    <property type="protein sequence ID" value="QYW01945.1"/>
    <property type="molecule type" value="Genomic_DNA"/>
</dbReference>
<reference evidence="1 2" key="1">
    <citation type="submission" date="2021-06" db="EMBL/GenBank/DDBJ databases">
        <title>Complete genome sequence of Stenotrophomonas maltophilia phage Piffle.</title>
        <authorList>
            <person name="Kirchhoff M."/>
            <person name="Ortega C."/>
            <person name="Clark J."/>
            <person name="Liu M."/>
            <person name="Burrowes B."/>
        </authorList>
    </citation>
    <scope>NUCLEOTIDE SEQUENCE [LARGE SCALE GENOMIC DNA]</scope>
</reference>
<accession>A0AAE8BHV4</accession>
<proteinExistence type="predicted"/>
<name>A0AAE8BHV4_9CAUD</name>
<protein>
    <submittedName>
        <fullName evidence="1">Uncharacterized protein</fullName>
    </submittedName>
</protein>
<gene>
    <name evidence="1" type="ORF">CPT_Piffle_091</name>
</gene>
<keyword evidence="2" id="KW-1185">Reference proteome</keyword>